<evidence type="ECO:0000313" key="1">
    <source>
        <dbReference type="EMBL" id="CAB5386672.1"/>
    </source>
</evidence>
<proteinExistence type="predicted"/>
<reference evidence="1" key="1">
    <citation type="submission" date="2020-05" db="EMBL/GenBank/DDBJ databases">
        <authorList>
            <person name="Rincon C."/>
            <person name="Sanders R I."/>
            <person name="Robbins C."/>
            <person name="Chaturvedi A."/>
        </authorList>
    </citation>
    <scope>NUCLEOTIDE SEQUENCE</scope>
    <source>
        <strain evidence="1">CHB12</strain>
    </source>
</reference>
<dbReference type="EMBL" id="CAGKOT010000056">
    <property type="protein sequence ID" value="CAB5386672.1"/>
    <property type="molecule type" value="Genomic_DNA"/>
</dbReference>
<comment type="caution">
    <text evidence="1">The sequence shown here is derived from an EMBL/GenBank/DDBJ whole genome shotgun (WGS) entry which is preliminary data.</text>
</comment>
<gene>
    <name evidence="1" type="ORF">CHRIB12_LOCUS19808</name>
</gene>
<protein>
    <submittedName>
        <fullName evidence="1">Uncharacterized protein</fullName>
    </submittedName>
</protein>
<organism evidence="1 2">
    <name type="scientific">Rhizophagus irregularis</name>
    <dbReference type="NCBI Taxonomy" id="588596"/>
    <lineage>
        <taxon>Eukaryota</taxon>
        <taxon>Fungi</taxon>
        <taxon>Fungi incertae sedis</taxon>
        <taxon>Mucoromycota</taxon>
        <taxon>Glomeromycotina</taxon>
        <taxon>Glomeromycetes</taxon>
        <taxon>Glomerales</taxon>
        <taxon>Glomeraceae</taxon>
        <taxon>Rhizophagus</taxon>
    </lineage>
</organism>
<dbReference type="AlphaFoldDB" id="A0A915ZQA1"/>
<dbReference type="OrthoDB" id="10382861at2759"/>
<name>A0A915ZQA1_9GLOM</name>
<evidence type="ECO:0000313" key="2">
    <source>
        <dbReference type="Proteomes" id="UP000684084"/>
    </source>
</evidence>
<dbReference type="VEuPathDB" id="FungiDB:RhiirFUN_018487"/>
<accession>A0A915ZQA1</accession>
<sequence>MAATMSVFCLIETKFNDSKSGAEFEDAVFKIGQQSYEKFKWKVFYNTYKGSHSNSINPLTKMTLYIQYVWKIYIYQKFELLFPNLNKQDISLIPLILNNDI</sequence>
<dbReference type="Proteomes" id="UP000684084">
    <property type="component" value="Unassembled WGS sequence"/>
</dbReference>